<accession>A0AAD9XDM1</accession>
<gene>
    <name evidence="3" type="ORF">Ddye_010328</name>
</gene>
<dbReference type="PANTHER" id="PTHR48046">
    <property type="entry name" value="UDP-GLYCOSYLTRANSFERASE 72E1"/>
    <property type="match status" value="1"/>
</dbReference>
<evidence type="ECO:0000256" key="2">
    <source>
        <dbReference type="ARBA" id="ARBA00022679"/>
    </source>
</evidence>
<keyword evidence="2" id="KW-0808">Transferase</keyword>
<evidence type="ECO:0000313" key="3">
    <source>
        <dbReference type="EMBL" id="KAK2657276.1"/>
    </source>
</evidence>
<dbReference type="PANTHER" id="PTHR48046:SF7">
    <property type="entry name" value="UDP-GLYCOSYLTRANSFERASE 72E1"/>
    <property type="match status" value="1"/>
</dbReference>
<dbReference type="AlphaFoldDB" id="A0AAD9XDM1"/>
<evidence type="ECO:0000256" key="1">
    <source>
        <dbReference type="ARBA" id="ARBA00022676"/>
    </source>
</evidence>
<organism evidence="3 4">
    <name type="scientific">Dipteronia dyeriana</name>
    <dbReference type="NCBI Taxonomy" id="168575"/>
    <lineage>
        <taxon>Eukaryota</taxon>
        <taxon>Viridiplantae</taxon>
        <taxon>Streptophyta</taxon>
        <taxon>Embryophyta</taxon>
        <taxon>Tracheophyta</taxon>
        <taxon>Spermatophyta</taxon>
        <taxon>Magnoliopsida</taxon>
        <taxon>eudicotyledons</taxon>
        <taxon>Gunneridae</taxon>
        <taxon>Pentapetalae</taxon>
        <taxon>rosids</taxon>
        <taxon>malvids</taxon>
        <taxon>Sapindales</taxon>
        <taxon>Sapindaceae</taxon>
        <taxon>Hippocastanoideae</taxon>
        <taxon>Acereae</taxon>
        <taxon>Dipteronia</taxon>
    </lineage>
</organism>
<name>A0AAD9XDM1_9ROSI</name>
<dbReference type="Gene3D" id="3.40.50.2000">
    <property type="entry name" value="Glycogen Phosphorylase B"/>
    <property type="match status" value="2"/>
</dbReference>
<comment type="caution">
    <text evidence="3">The sequence shown here is derived from an EMBL/GenBank/DDBJ whole genome shotgun (WGS) entry which is preliminary data.</text>
</comment>
<proteinExistence type="predicted"/>
<dbReference type="CDD" id="cd03784">
    <property type="entry name" value="GT1_Gtf-like"/>
    <property type="match status" value="1"/>
</dbReference>
<dbReference type="EMBL" id="JANJYI010000003">
    <property type="protein sequence ID" value="KAK2657276.1"/>
    <property type="molecule type" value="Genomic_DNA"/>
</dbReference>
<reference evidence="3" key="1">
    <citation type="journal article" date="2023" name="Plant J.">
        <title>Genome sequences and population genomics provide insights into the demographic history, inbreeding, and mutation load of two 'living fossil' tree species of Dipteronia.</title>
        <authorList>
            <person name="Feng Y."/>
            <person name="Comes H.P."/>
            <person name="Chen J."/>
            <person name="Zhu S."/>
            <person name="Lu R."/>
            <person name="Zhang X."/>
            <person name="Li P."/>
            <person name="Qiu J."/>
            <person name="Olsen K.M."/>
            <person name="Qiu Y."/>
        </authorList>
    </citation>
    <scope>NUCLEOTIDE SEQUENCE</scope>
    <source>
        <strain evidence="3">KIB01</strain>
    </source>
</reference>
<protein>
    <submittedName>
        <fullName evidence="3">Uncharacterized protein</fullName>
    </submittedName>
</protein>
<dbReference type="GO" id="GO:0047209">
    <property type="term" value="F:coniferyl-alcohol glucosyltransferase activity"/>
    <property type="evidence" value="ECO:0007669"/>
    <property type="project" value="TreeGrafter"/>
</dbReference>
<dbReference type="InterPro" id="IPR002213">
    <property type="entry name" value="UDP_glucos_trans"/>
</dbReference>
<dbReference type="Proteomes" id="UP001280121">
    <property type="component" value="Unassembled WGS sequence"/>
</dbReference>
<dbReference type="SUPFAM" id="SSF53756">
    <property type="entry name" value="UDP-Glycosyltransferase/glycogen phosphorylase"/>
    <property type="match status" value="1"/>
</dbReference>
<evidence type="ECO:0000313" key="4">
    <source>
        <dbReference type="Proteomes" id="UP001280121"/>
    </source>
</evidence>
<sequence length="385" mass="43067">MKPHVALLASPGMGHIIPVLELAKRLTNQHNLHVTVFVVSFDQNTSVEQLSQLVINSSNEKLLHDIVLLRSDQDMSVLVDPGASIVIKILVMMRVCLPSLRFNISSMEFRPTALIVDLFGTEAMAVADEFEMLKYVFIATNAWYVATSIYTPTVEENVLEDHTNRKLPLKIPGCRPVRFDDTIEPFLYRNDPIFNWYLSLGMDMTKTDGVLVNTWEDLESKSLEALRDTNMLGHIAKAPVYPIGPLVRPVGPPPVPGNDDVLYWLDKQPAESVIYVSFGSGGTLSSKQMIELASGLELSQQRFIWVVRPPLDCDAGSYLTAEKGPAGFPDYLPDGFLNRTHNVVDDLMIELCMLIMIVSVNLHMQENLCTDYKIGPRHKPRGGYP</sequence>
<keyword evidence="1" id="KW-0328">Glycosyltransferase</keyword>
<keyword evidence="4" id="KW-1185">Reference proteome</keyword>